<reference evidence="7" key="1">
    <citation type="submission" date="2018-09" db="EMBL/GenBank/DDBJ databases">
        <title>Murine metabolic-syndrome-specific gut microbial biobank.</title>
        <authorList>
            <person name="Liu C."/>
        </authorList>
    </citation>
    <scope>NUCLEOTIDE SEQUENCE</scope>
    <source>
        <strain evidence="7">D42-62</strain>
    </source>
</reference>
<dbReference type="InterPro" id="IPR007197">
    <property type="entry name" value="rSAM"/>
</dbReference>
<proteinExistence type="predicted"/>
<dbReference type="OrthoDB" id="9810775at2"/>
<dbReference type="InterPro" id="IPR058240">
    <property type="entry name" value="rSAM_sf"/>
</dbReference>
<dbReference type="Gene3D" id="3.20.20.70">
    <property type="entry name" value="Aldolase class I"/>
    <property type="match status" value="1"/>
</dbReference>
<accession>A0A9X5GTB3</accession>
<dbReference type="Pfam" id="PF04055">
    <property type="entry name" value="Radical_SAM"/>
    <property type="match status" value="1"/>
</dbReference>
<dbReference type="GO" id="GO:0046872">
    <property type="term" value="F:metal ion binding"/>
    <property type="evidence" value="ECO:0007669"/>
    <property type="project" value="UniProtKB-KW"/>
</dbReference>
<dbReference type="Proteomes" id="UP001154420">
    <property type="component" value="Unassembled WGS sequence"/>
</dbReference>
<evidence type="ECO:0000313" key="7">
    <source>
        <dbReference type="EMBL" id="NBJ94868.1"/>
    </source>
</evidence>
<dbReference type="Pfam" id="PF13186">
    <property type="entry name" value="SPASM"/>
    <property type="match status" value="1"/>
</dbReference>
<protein>
    <submittedName>
        <fullName evidence="7">Radical SAM protein</fullName>
    </submittedName>
</protein>
<evidence type="ECO:0000256" key="1">
    <source>
        <dbReference type="ARBA" id="ARBA00022691"/>
    </source>
</evidence>
<dbReference type="EMBL" id="QZDT01000054">
    <property type="protein sequence ID" value="NBJ94868.1"/>
    <property type="molecule type" value="Genomic_DNA"/>
</dbReference>
<dbReference type="InterPro" id="IPR050377">
    <property type="entry name" value="Radical_SAM_PqqE_MftC-like"/>
</dbReference>
<dbReference type="InterPro" id="IPR023885">
    <property type="entry name" value="4Fe4S-binding_SPASM_dom"/>
</dbReference>
<dbReference type="GO" id="GO:0051536">
    <property type="term" value="F:iron-sulfur cluster binding"/>
    <property type="evidence" value="ECO:0007669"/>
    <property type="project" value="UniProtKB-KW"/>
</dbReference>
<dbReference type="SUPFAM" id="SSF102114">
    <property type="entry name" value="Radical SAM enzymes"/>
    <property type="match status" value="1"/>
</dbReference>
<keyword evidence="4" id="KW-0411">Iron-sulfur</keyword>
<dbReference type="SFLD" id="SFLDS00029">
    <property type="entry name" value="Radical_SAM"/>
    <property type="match status" value="1"/>
</dbReference>
<evidence type="ECO:0000256" key="3">
    <source>
        <dbReference type="ARBA" id="ARBA00023004"/>
    </source>
</evidence>
<evidence type="ECO:0000259" key="6">
    <source>
        <dbReference type="Pfam" id="PF13186"/>
    </source>
</evidence>
<evidence type="ECO:0000256" key="4">
    <source>
        <dbReference type="ARBA" id="ARBA00023014"/>
    </source>
</evidence>
<feature type="domain" description="Radical SAM core" evidence="5">
    <location>
        <begin position="11"/>
        <end position="133"/>
    </location>
</feature>
<organism evidence="7 8">
    <name type="scientific">Parablautia muri</name>
    <dbReference type="NCBI Taxonomy" id="2320879"/>
    <lineage>
        <taxon>Bacteria</taxon>
        <taxon>Bacillati</taxon>
        <taxon>Bacillota</taxon>
        <taxon>Clostridia</taxon>
        <taxon>Lachnospirales</taxon>
        <taxon>Lachnospiraceae</taxon>
        <taxon>Parablautia</taxon>
    </lineage>
</organism>
<gene>
    <name evidence="7" type="ORF">D5281_20400</name>
</gene>
<keyword evidence="2" id="KW-0479">Metal-binding</keyword>
<feature type="domain" description="4Fe4S-binding SPASM" evidence="6">
    <location>
        <begin position="201"/>
        <end position="246"/>
    </location>
</feature>
<dbReference type="InterPro" id="IPR013785">
    <property type="entry name" value="Aldolase_TIM"/>
</dbReference>
<dbReference type="PANTHER" id="PTHR11228:SF34">
    <property type="entry name" value="TUNGSTEN-CONTAINING ALDEHYDE FERREDOXIN OXIDOREDUCTASE COFACTOR MODIFYING PROTEIN"/>
    <property type="match status" value="1"/>
</dbReference>
<dbReference type="SFLD" id="SFLDG01067">
    <property type="entry name" value="SPASM/twitch_domain_containing"/>
    <property type="match status" value="1"/>
</dbReference>
<name>A0A9X5GTB3_9FIRM</name>
<sequence length="309" mass="35076">MIEYNAVGLLYTYKCTGTCEICGLKCGPNRNEKMDLEVAKKVIRDSAYNGIKLIGITGGEPFIYYEEILELCKLAFSLGMQTTFTTNAFWATDKDGTFEKLEKLKHYGVRSIKVSLDDFHMKHISTENYRRIFRISQMLDIKVLIGCTILKNGIGNRHVLEHFDDEMANILFCQYRAYPIGDAVKIPKELFYLSDTIRGKCNESNMLLIEPNGTVYPCGSACVMSSIRSVGNVYVDSFETILVNAKNNIYTNYIKKNGLQVLINTIRDMNPGLVDNCQYVDMCDACSKIFSYFDKKVIDDAIEKIEGKI</sequence>
<dbReference type="GO" id="GO:0003824">
    <property type="term" value="F:catalytic activity"/>
    <property type="evidence" value="ECO:0007669"/>
    <property type="project" value="InterPro"/>
</dbReference>
<dbReference type="PANTHER" id="PTHR11228">
    <property type="entry name" value="RADICAL SAM DOMAIN PROTEIN"/>
    <property type="match status" value="1"/>
</dbReference>
<dbReference type="AlphaFoldDB" id="A0A9X5GTB3"/>
<evidence type="ECO:0000313" key="8">
    <source>
        <dbReference type="Proteomes" id="UP001154420"/>
    </source>
</evidence>
<keyword evidence="8" id="KW-1185">Reference proteome</keyword>
<evidence type="ECO:0000259" key="5">
    <source>
        <dbReference type="Pfam" id="PF04055"/>
    </source>
</evidence>
<evidence type="ECO:0000256" key="2">
    <source>
        <dbReference type="ARBA" id="ARBA00022723"/>
    </source>
</evidence>
<dbReference type="CDD" id="cd01335">
    <property type="entry name" value="Radical_SAM"/>
    <property type="match status" value="1"/>
</dbReference>
<keyword evidence="3" id="KW-0408">Iron</keyword>
<keyword evidence="1" id="KW-0949">S-adenosyl-L-methionine</keyword>
<comment type="caution">
    <text evidence="7">The sequence shown here is derived from an EMBL/GenBank/DDBJ whole genome shotgun (WGS) entry which is preliminary data.</text>
</comment>
<dbReference type="RefSeq" id="WP_160239732.1">
    <property type="nucleotide sequence ID" value="NZ_QZDT01000054.1"/>
</dbReference>